<evidence type="ECO:0000313" key="3">
    <source>
        <dbReference type="Proteomes" id="UP000182829"/>
    </source>
</evidence>
<feature type="compositionally biased region" description="Acidic residues" evidence="1">
    <location>
        <begin position="27"/>
        <end position="38"/>
    </location>
</feature>
<feature type="region of interest" description="Disordered" evidence="1">
    <location>
        <begin position="19"/>
        <end position="67"/>
    </location>
</feature>
<evidence type="ECO:0000313" key="2">
    <source>
        <dbReference type="EMBL" id="SFI66432.1"/>
    </source>
</evidence>
<dbReference type="PROSITE" id="PS51318">
    <property type="entry name" value="TAT"/>
    <property type="match status" value="1"/>
</dbReference>
<evidence type="ECO:0000256" key="1">
    <source>
        <dbReference type="SAM" id="MobiDB-lite"/>
    </source>
</evidence>
<dbReference type="AlphaFoldDB" id="A0A1I3K1R4"/>
<gene>
    <name evidence="2" type="ORF">SAMN05443661_10353</name>
</gene>
<dbReference type="RefSeq" id="WP_005578445.1">
    <property type="nucleotide sequence ID" value="NZ_FORO01000003.1"/>
</dbReference>
<organism evidence="2 3">
    <name type="scientific">Natronobacterium gregoryi</name>
    <dbReference type="NCBI Taxonomy" id="44930"/>
    <lineage>
        <taxon>Archaea</taxon>
        <taxon>Methanobacteriati</taxon>
        <taxon>Methanobacteriota</taxon>
        <taxon>Stenosarchaea group</taxon>
        <taxon>Halobacteria</taxon>
        <taxon>Halobacteriales</taxon>
        <taxon>Natrialbaceae</taxon>
        <taxon>Natronobacterium</taxon>
    </lineage>
</organism>
<dbReference type="GeneID" id="14208851"/>
<name>A0A1I3K1R4_9EURY</name>
<dbReference type="PROSITE" id="PS51257">
    <property type="entry name" value="PROKAR_LIPOPROTEIN"/>
    <property type="match status" value="1"/>
</dbReference>
<dbReference type="OMA" id="DGEIEHW"/>
<dbReference type="OrthoDB" id="205445at2157"/>
<feature type="compositionally biased region" description="Acidic residues" evidence="1">
    <location>
        <begin position="53"/>
        <end position="67"/>
    </location>
</feature>
<protein>
    <submittedName>
        <fullName evidence="2">Uncharacterized protein</fullName>
    </submittedName>
</protein>
<accession>A0A1I3K1R4</accession>
<dbReference type="InterPro" id="IPR006311">
    <property type="entry name" value="TAT_signal"/>
</dbReference>
<dbReference type="EMBL" id="FORO01000003">
    <property type="protein sequence ID" value="SFI66432.1"/>
    <property type="molecule type" value="Genomic_DNA"/>
</dbReference>
<reference evidence="2 3" key="1">
    <citation type="submission" date="2016-10" db="EMBL/GenBank/DDBJ databases">
        <authorList>
            <person name="de Groot N.N."/>
        </authorList>
    </citation>
    <scope>NUCLEOTIDE SEQUENCE [LARGE SCALE GENOMIC DNA]</scope>
    <source>
        <strain evidence="2 3">SP2</strain>
    </source>
</reference>
<sequence length="180" mass="18759">MSLSRRQLLAGTGTAFVGVTAGCSANEDGDGANDDEDGAGGGDANETSNGGDETADPETGSDIDAGPDETVLGEITVENVHDEPHTVDVIVEFDGEIEHWTTHELAAGNGLTLEREWRTGEDSFRVMARLDEEPPIQVDAGTWNDPDCLNLLALIDRNGDLSLLGDTDGGPCGGGDADFD</sequence>
<dbReference type="Proteomes" id="UP000182829">
    <property type="component" value="Unassembled WGS sequence"/>
</dbReference>
<proteinExistence type="predicted"/>